<dbReference type="PANTHER" id="PTHR43434">
    <property type="entry name" value="PHOSPHOGLYCOLATE PHOSPHATASE"/>
    <property type="match status" value="1"/>
</dbReference>
<protein>
    <submittedName>
        <fullName evidence="1">HAD-hyrolase-like</fullName>
    </submittedName>
</protein>
<evidence type="ECO:0000313" key="1">
    <source>
        <dbReference type="EMBL" id="SDA69556.1"/>
    </source>
</evidence>
<dbReference type="Proteomes" id="UP000323439">
    <property type="component" value="Unassembled WGS sequence"/>
</dbReference>
<dbReference type="RefSeq" id="WP_149732714.1">
    <property type="nucleotide sequence ID" value="NZ_FMXB01000023.1"/>
</dbReference>
<dbReference type="InterPro" id="IPR023214">
    <property type="entry name" value="HAD_sf"/>
</dbReference>
<dbReference type="Pfam" id="PF13419">
    <property type="entry name" value="HAD_2"/>
    <property type="match status" value="1"/>
</dbReference>
<accession>A0A1G5XHX5</accession>
<gene>
    <name evidence="1" type="ORF">SAMN02910315_02237</name>
</gene>
<dbReference type="GO" id="GO:0008967">
    <property type="term" value="F:phosphoglycolate phosphatase activity"/>
    <property type="evidence" value="ECO:0007669"/>
    <property type="project" value="TreeGrafter"/>
</dbReference>
<dbReference type="InterPro" id="IPR041492">
    <property type="entry name" value="HAD_2"/>
</dbReference>
<dbReference type="InterPro" id="IPR036412">
    <property type="entry name" value="HAD-like_sf"/>
</dbReference>
<dbReference type="PANTHER" id="PTHR43434:SF1">
    <property type="entry name" value="PHOSPHOGLYCOLATE PHOSPHATASE"/>
    <property type="match status" value="1"/>
</dbReference>
<dbReference type="SUPFAM" id="SSF56784">
    <property type="entry name" value="HAD-like"/>
    <property type="match status" value="1"/>
</dbReference>
<proteinExistence type="predicted"/>
<dbReference type="EMBL" id="FMXB01000023">
    <property type="protein sequence ID" value="SDA69556.1"/>
    <property type="molecule type" value="Genomic_DNA"/>
</dbReference>
<sequence>MIKYYVDEFFNDINFSDIRGHDFSNPAKPMACGVKKIMHKLKIPKEETIFIGDTMIDIKTAINGEIDFVLVGWGYGRNDAFKSDYPLKIIDDIKELPDIIQ</sequence>
<dbReference type="AlphaFoldDB" id="A0A1G5XHX5"/>
<dbReference type="GO" id="GO:0006281">
    <property type="term" value="P:DNA repair"/>
    <property type="evidence" value="ECO:0007669"/>
    <property type="project" value="TreeGrafter"/>
</dbReference>
<evidence type="ECO:0000313" key="2">
    <source>
        <dbReference type="Proteomes" id="UP000323439"/>
    </source>
</evidence>
<dbReference type="Gene3D" id="3.40.50.1000">
    <property type="entry name" value="HAD superfamily/HAD-like"/>
    <property type="match status" value="1"/>
</dbReference>
<keyword evidence="2" id="KW-1185">Reference proteome</keyword>
<dbReference type="InterPro" id="IPR050155">
    <property type="entry name" value="HAD-like_hydrolase_sf"/>
</dbReference>
<name>A0A1G5XHX5_9EURY</name>
<dbReference type="OrthoDB" id="31229at2157"/>
<organism evidence="1 2">
    <name type="scientific">Methanobrevibacter millerae</name>
    <dbReference type="NCBI Taxonomy" id="230361"/>
    <lineage>
        <taxon>Archaea</taxon>
        <taxon>Methanobacteriati</taxon>
        <taxon>Methanobacteriota</taxon>
        <taxon>Methanomada group</taxon>
        <taxon>Methanobacteria</taxon>
        <taxon>Methanobacteriales</taxon>
        <taxon>Methanobacteriaceae</taxon>
        <taxon>Methanobrevibacter</taxon>
    </lineage>
</organism>
<reference evidence="1 2" key="1">
    <citation type="submission" date="2016-10" db="EMBL/GenBank/DDBJ databases">
        <authorList>
            <person name="Varghese N."/>
            <person name="Submissions S."/>
        </authorList>
    </citation>
    <scope>NUCLEOTIDE SEQUENCE [LARGE SCALE GENOMIC DNA]</scope>
    <source>
        <strain evidence="1 2">DSM 16643</strain>
    </source>
</reference>